<dbReference type="FunFam" id="3.40.50.300:FF:000032">
    <property type="entry name" value="Export ABC transporter ATP-binding protein"/>
    <property type="match status" value="1"/>
</dbReference>
<dbReference type="GO" id="GO:0016887">
    <property type="term" value="F:ATP hydrolysis activity"/>
    <property type="evidence" value="ECO:0007669"/>
    <property type="project" value="InterPro"/>
</dbReference>
<keyword evidence="3" id="KW-0547">Nucleotide-binding</keyword>
<gene>
    <name evidence="7" type="ORF">BHY08_00850</name>
</gene>
<dbReference type="GO" id="GO:0005524">
    <property type="term" value="F:ATP binding"/>
    <property type="evidence" value="ECO:0007669"/>
    <property type="project" value="UniProtKB-KW"/>
</dbReference>
<dbReference type="GO" id="GO:0098796">
    <property type="term" value="C:membrane protein complex"/>
    <property type="evidence" value="ECO:0007669"/>
    <property type="project" value="UniProtKB-ARBA"/>
</dbReference>
<dbReference type="PANTHER" id="PTHR42798:SF7">
    <property type="entry name" value="ALPHA-D-RIBOSE 1-METHYLPHOSPHONATE 5-TRIPHOSPHATE SYNTHASE SUBUNIT PHNL"/>
    <property type="match status" value="1"/>
</dbReference>
<dbReference type="RefSeq" id="WP_071456065.1">
    <property type="nucleotide sequence ID" value="NZ_CP017267.1"/>
</dbReference>
<dbReference type="EMBL" id="CP017267">
    <property type="protein sequence ID" value="APB30498.1"/>
    <property type="molecule type" value="Genomic_DNA"/>
</dbReference>
<comment type="similarity">
    <text evidence="1">Belongs to the ABC transporter superfamily.</text>
</comment>
<dbReference type="InterPro" id="IPR003439">
    <property type="entry name" value="ABC_transporter-like_ATP-bd"/>
</dbReference>
<dbReference type="Pfam" id="PF00005">
    <property type="entry name" value="ABC_tran"/>
    <property type="match status" value="1"/>
</dbReference>
<accession>A0A1J0A3K7</accession>
<protein>
    <submittedName>
        <fullName evidence="7">Bacitracin ABC transporter ATP-binding protein</fullName>
    </submittedName>
</protein>
<sequence length="250" mass="27611">MALVVSVKNLKKVYGKNNEKQTIALNDVTFDVEEGEFIGIMGASGSGKSTLLNILSTLDKPTNGDVKIAGEDVMKLRGDKLADFRGQKIGFIFQDFNLLETMTASENIAIPLSLQNLKPKIIKNKINTVAHHLGISDILDKYPTALSGGQKQRVAAARALVTDPNILLADEPTGALDSKSAKDLLDMMNELNYEDNVSVLMVTHDPFSASYCKRILFIKDGVIHQELNREEKSRDEFYREILVSLGNLEQ</sequence>
<evidence type="ECO:0000313" key="8">
    <source>
        <dbReference type="Proteomes" id="UP000191200"/>
    </source>
</evidence>
<dbReference type="OrthoDB" id="9791546at2"/>
<dbReference type="InterPro" id="IPR003593">
    <property type="entry name" value="AAA+_ATPase"/>
</dbReference>
<evidence type="ECO:0000256" key="5">
    <source>
        <dbReference type="ARBA" id="ARBA00022970"/>
    </source>
</evidence>
<reference evidence="7 8" key="1">
    <citation type="submission" date="2016-09" db="EMBL/GenBank/DDBJ databases">
        <title>Vagococcus teuberi sp. nov., isolated from the Malian artisanal sour milk fene.</title>
        <authorList>
            <person name="Wullschleger S."/>
            <person name="Seifert C."/>
            <person name="Baumgartner S."/>
            <person name="Lacroix C."/>
            <person name="Bonfoh B."/>
            <person name="Stevens M.J."/>
            <person name="Meile L."/>
        </authorList>
    </citation>
    <scope>NUCLEOTIDE SEQUENCE [LARGE SCALE GENOMIC DNA]</scope>
    <source>
        <strain evidence="7 8">DSM 21459</strain>
    </source>
</reference>
<dbReference type="SMART" id="SM00382">
    <property type="entry name" value="AAA"/>
    <property type="match status" value="1"/>
</dbReference>
<feature type="domain" description="ABC transporter" evidence="6">
    <location>
        <begin position="5"/>
        <end position="245"/>
    </location>
</feature>
<dbReference type="KEGG" id="vte:BHY08_00850"/>
<dbReference type="SUPFAM" id="SSF52540">
    <property type="entry name" value="P-loop containing nucleoside triphosphate hydrolases"/>
    <property type="match status" value="1"/>
</dbReference>
<evidence type="ECO:0000256" key="4">
    <source>
        <dbReference type="ARBA" id="ARBA00022840"/>
    </source>
</evidence>
<dbReference type="Proteomes" id="UP000191200">
    <property type="component" value="Chromosome"/>
</dbReference>
<keyword evidence="4 7" id="KW-0067">ATP-binding</keyword>
<dbReference type="InterPro" id="IPR027417">
    <property type="entry name" value="P-loop_NTPase"/>
</dbReference>
<keyword evidence="2" id="KW-0813">Transport</keyword>
<dbReference type="STRING" id="519472.BHY08_00850"/>
<dbReference type="AlphaFoldDB" id="A0A1J0A3K7"/>
<evidence type="ECO:0000256" key="3">
    <source>
        <dbReference type="ARBA" id="ARBA00022741"/>
    </source>
</evidence>
<dbReference type="InterPro" id="IPR017911">
    <property type="entry name" value="MacB-like_ATP-bd"/>
</dbReference>
<organism evidence="7 8">
    <name type="scientific">Vagococcus teuberi</name>
    <dbReference type="NCBI Taxonomy" id="519472"/>
    <lineage>
        <taxon>Bacteria</taxon>
        <taxon>Bacillati</taxon>
        <taxon>Bacillota</taxon>
        <taxon>Bacilli</taxon>
        <taxon>Lactobacillales</taxon>
        <taxon>Enterococcaceae</taxon>
        <taxon>Vagococcus</taxon>
    </lineage>
</organism>
<evidence type="ECO:0000313" key="7">
    <source>
        <dbReference type="EMBL" id="APB30498.1"/>
    </source>
</evidence>
<dbReference type="GO" id="GO:0022857">
    <property type="term" value="F:transmembrane transporter activity"/>
    <property type="evidence" value="ECO:0007669"/>
    <property type="project" value="UniProtKB-ARBA"/>
</dbReference>
<evidence type="ECO:0000256" key="1">
    <source>
        <dbReference type="ARBA" id="ARBA00005417"/>
    </source>
</evidence>
<keyword evidence="5" id="KW-0029">Amino-acid transport</keyword>
<evidence type="ECO:0000256" key="2">
    <source>
        <dbReference type="ARBA" id="ARBA00022448"/>
    </source>
</evidence>
<dbReference type="Gene3D" id="3.40.50.300">
    <property type="entry name" value="P-loop containing nucleotide triphosphate hydrolases"/>
    <property type="match status" value="1"/>
</dbReference>
<name>A0A1J0A3K7_9ENTE</name>
<dbReference type="PANTHER" id="PTHR42798">
    <property type="entry name" value="LIPOPROTEIN-RELEASING SYSTEM ATP-BINDING PROTEIN LOLD"/>
    <property type="match status" value="1"/>
</dbReference>
<evidence type="ECO:0000259" key="6">
    <source>
        <dbReference type="PROSITE" id="PS50893"/>
    </source>
</evidence>
<proteinExistence type="inferred from homology"/>
<dbReference type="CDD" id="cd03255">
    <property type="entry name" value="ABC_MJ0796_LolCDE_FtsE"/>
    <property type="match status" value="1"/>
</dbReference>
<dbReference type="PROSITE" id="PS50893">
    <property type="entry name" value="ABC_TRANSPORTER_2"/>
    <property type="match status" value="1"/>
</dbReference>
<dbReference type="GO" id="GO:0006865">
    <property type="term" value="P:amino acid transport"/>
    <property type="evidence" value="ECO:0007669"/>
    <property type="project" value="UniProtKB-KW"/>
</dbReference>
<keyword evidence="8" id="KW-1185">Reference proteome</keyword>